<accession>A0ACB8SZW7</accession>
<organism evidence="1 2">
    <name type="scientific">Artomyces pyxidatus</name>
    <dbReference type="NCBI Taxonomy" id="48021"/>
    <lineage>
        <taxon>Eukaryota</taxon>
        <taxon>Fungi</taxon>
        <taxon>Dikarya</taxon>
        <taxon>Basidiomycota</taxon>
        <taxon>Agaricomycotina</taxon>
        <taxon>Agaricomycetes</taxon>
        <taxon>Russulales</taxon>
        <taxon>Auriscalpiaceae</taxon>
        <taxon>Artomyces</taxon>
    </lineage>
</organism>
<name>A0ACB8SZW7_9AGAM</name>
<reference evidence="1" key="2">
    <citation type="journal article" date="2022" name="New Phytol.">
        <title>Evolutionary transition to the ectomycorrhizal habit in the genomes of a hyperdiverse lineage of mushroom-forming fungi.</title>
        <authorList>
            <person name="Looney B."/>
            <person name="Miyauchi S."/>
            <person name="Morin E."/>
            <person name="Drula E."/>
            <person name="Courty P.E."/>
            <person name="Kohler A."/>
            <person name="Kuo A."/>
            <person name="LaButti K."/>
            <person name="Pangilinan J."/>
            <person name="Lipzen A."/>
            <person name="Riley R."/>
            <person name="Andreopoulos W."/>
            <person name="He G."/>
            <person name="Johnson J."/>
            <person name="Nolan M."/>
            <person name="Tritt A."/>
            <person name="Barry K.W."/>
            <person name="Grigoriev I.V."/>
            <person name="Nagy L.G."/>
            <person name="Hibbett D."/>
            <person name="Henrissat B."/>
            <person name="Matheny P.B."/>
            <person name="Labbe J."/>
            <person name="Martin F.M."/>
        </authorList>
    </citation>
    <scope>NUCLEOTIDE SEQUENCE</scope>
    <source>
        <strain evidence="1">HHB10654</strain>
    </source>
</reference>
<comment type="caution">
    <text evidence="1">The sequence shown here is derived from an EMBL/GenBank/DDBJ whole genome shotgun (WGS) entry which is preliminary data.</text>
</comment>
<evidence type="ECO:0000313" key="2">
    <source>
        <dbReference type="Proteomes" id="UP000814140"/>
    </source>
</evidence>
<gene>
    <name evidence="1" type="ORF">BV25DRAFT_1838588</name>
</gene>
<dbReference type="Proteomes" id="UP000814140">
    <property type="component" value="Unassembled WGS sequence"/>
</dbReference>
<dbReference type="EMBL" id="MU277209">
    <property type="protein sequence ID" value="KAI0062068.1"/>
    <property type="molecule type" value="Genomic_DNA"/>
</dbReference>
<protein>
    <submittedName>
        <fullName evidence="1">Uncharacterized protein</fullName>
    </submittedName>
</protein>
<proteinExistence type="predicted"/>
<evidence type="ECO:0000313" key="1">
    <source>
        <dbReference type="EMBL" id="KAI0062068.1"/>
    </source>
</evidence>
<reference evidence="1" key="1">
    <citation type="submission" date="2021-03" db="EMBL/GenBank/DDBJ databases">
        <authorList>
            <consortium name="DOE Joint Genome Institute"/>
            <person name="Ahrendt S."/>
            <person name="Looney B.P."/>
            <person name="Miyauchi S."/>
            <person name="Morin E."/>
            <person name="Drula E."/>
            <person name="Courty P.E."/>
            <person name="Chicoki N."/>
            <person name="Fauchery L."/>
            <person name="Kohler A."/>
            <person name="Kuo A."/>
            <person name="Labutti K."/>
            <person name="Pangilinan J."/>
            <person name="Lipzen A."/>
            <person name="Riley R."/>
            <person name="Andreopoulos W."/>
            <person name="He G."/>
            <person name="Johnson J."/>
            <person name="Barry K.W."/>
            <person name="Grigoriev I.V."/>
            <person name="Nagy L."/>
            <person name="Hibbett D."/>
            <person name="Henrissat B."/>
            <person name="Matheny P.B."/>
            <person name="Labbe J."/>
            <person name="Martin F."/>
        </authorList>
    </citation>
    <scope>NUCLEOTIDE SEQUENCE</scope>
    <source>
        <strain evidence="1">HHB10654</strain>
    </source>
</reference>
<sequence>MPPVTRQKSGKVPRRKPVVADSEENSDSDGDSSHSYDDQEERSPTPTTKRRKTGKAGASSSPSKPAPKSKGPGRNLQGKLKVIFSMPLDIILEIFSHLLPMDLLSLARTSKDLRNLLMSRKMASMWKSARLLGPGPAVPDPPQRRVGASLVSAALGRFNLYSVSASTRIHYTSFTWLSKECGAKNKSYGIDFVLRRRVCSKCVKEKWIQLWTSHLASWYNGFRSQAGYYWRPDLYAISARLAALRSKPKELAVYRAARVQFVKSAQEVSWLIRPRKHATSNSSIETRSSYEDWEASVIRFQQEEAAERAEKRYREVRKRLLANGFKDVDIEIAYRDGTLSVRDAELTDLGWNRTRSKVEGLVKEARVERIERGHRTIVTRRTRKAEGLHHAALQKCLPVQWFYMPSADALRDLPCFKVLIEHAQTWDEDADLDLWTEEDVDLTVAMWDSAAAKLPQDVVEWMHSKRATYTALLPDNYNHHSVDMDAVLLSDPDIDAFRSERMSTYAGALELAVAVFSYDERTPLVGRDFCHSWKMTHRQARFSIHGHHAAVAVVDALGLPPQSTTATELDRLDRRFLCMCCARAENNVLGRLSVYSWKDCLYDTTSNTT</sequence>
<keyword evidence="2" id="KW-1185">Reference proteome</keyword>